<evidence type="ECO:0000256" key="1">
    <source>
        <dbReference type="SAM" id="SignalP"/>
    </source>
</evidence>
<feature type="chain" id="PRO_5046280089" evidence="1">
    <location>
        <begin position="21"/>
        <end position="620"/>
    </location>
</feature>
<comment type="caution">
    <text evidence="2">The sequence shown here is derived from an EMBL/GenBank/DDBJ whole genome shotgun (WGS) entry which is preliminary data.</text>
</comment>
<keyword evidence="1" id="KW-0732">Signal</keyword>
<name>A0ABV7X7D4_9SPHN</name>
<sequence>MNRTFLLLAAVLLTAAPATAATLEDARAAYGLFDVNRAETLYREVAADPKASAKDRAAASRELARIAWLADADATKAAAILAASLPGDPDPCPAAQLRLRILNELSPTAPLPADAAALADKCVATDPGVALEGVRRFQLSAMQAPDRVRVAKDGLANLAALPEDARLTTQGTALQLALGLLAGDASAAIAGWRDWFWLKAGEGAPSAIGFDPAKVTATFTRGLAATSDPVAAFDLADLLVRAGFYRDARGYAERQGLAKVGGPRWQRLAVYFDFRDAIDREILAHDRLYARKGATEEEAYEKRLTAIVEGAAAKIDPKGKPMEVLGAAFGLFGTEPGRTNGVAGIHLGHVIVDEKQHTAQDGREGDIRFILLDNMVHNSFSGWLQDGGGQPGGWAVDGATIVQVRQPYRTGIDTWTRAVVPGPAREKLLAEIETQRPTDRVIAVAAGKEAAFLPGVRNRLRLAGLDGLAAQVRGRLKPGEDFAGAFRGAYWDTMVAYSITAHEGRHVLDQASYTGDCTLGNAELEYRAKLSEIRFATSPRLAFASIFSPLLGGTSGHGIANKRLIEEIVAWMAVNRGAVAAYDPAQTALEQLDRLTDAQLVAITTALDRAAITGPPCPAR</sequence>
<proteinExistence type="predicted"/>
<feature type="signal peptide" evidence="1">
    <location>
        <begin position="1"/>
        <end position="20"/>
    </location>
</feature>
<protein>
    <submittedName>
        <fullName evidence="2">Uncharacterized protein</fullName>
    </submittedName>
</protein>
<evidence type="ECO:0000313" key="2">
    <source>
        <dbReference type="EMBL" id="MFC3711008.1"/>
    </source>
</evidence>
<accession>A0ABV7X7D4</accession>
<keyword evidence="3" id="KW-1185">Reference proteome</keyword>
<dbReference type="Proteomes" id="UP001595615">
    <property type="component" value="Unassembled WGS sequence"/>
</dbReference>
<gene>
    <name evidence="2" type="ORF">ACFOMD_00405</name>
</gene>
<reference evidence="3" key="1">
    <citation type="journal article" date="2019" name="Int. J. Syst. Evol. Microbiol.">
        <title>The Global Catalogue of Microorganisms (GCM) 10K type strain sequencing project: providing services to taxonomists for standard genome sequencing and annotation.</title>
        <authorList>
            <consortium name="The Broad Institute Genomics Platform"/>
            <consortium name="The Broad Institute Genome Sequencing Center for Infectious Disease"/>
            <person name="Wu L."/>
            <person name="Ma J."/>
        </authorList>
    </citation>
    <scope>NUCLEOTIDE SEQUENCE [LARGE SCALE GENOMIC DNA]</scope>
    <source>
        <strain evidence="3">KCTC 42644</strain>
    </source>
</reference>
<organism evidence="2 3">
    <name type="scientific">Sphingoaurantiacus capsulatus</name>
    <dbReference type="NCBI Taxonomy" id="1771310"/>
    <lineage>
        <taxon>Bacteria</taxon>
        <taxon>Pseudomonadati</taxon>
        <taxon>Pseudomonadota</taxon>
        <taxon>Alphaproteobacteria</taxon>
        <taxon>Sphingomonadales</taxon>
        <taxon>Sphingosinicellaceae</taxon>
        <taxon>Sphingoaurantiacus</taxon>
    </lineage>
</organism>
<dbReference type="EMBL" id="JBHRXV010000001">
    <property type="protein sequence ID" value="MFC3711008.1"/>
    <property type="molecule type" value="Genomic_DNA"/>
</dbReference>
<evidence type="ECO:0000313" key="3">
    <source>
        <dbReference type="Proteomes" id="UP001595615"/>
    </source>
</evidence>
<dbReference type="RefSeq" id="WP_380855095.1">
    <property type="nucleotide sequence ID" value="NZ_JBHRXV010000001.1"/>
</dbReference>